<reference evidence="2 3" key="1">
    <citation type="submission" date="2019-03" db="EMBL/GenBank/DDBJ databases">
        <title>Genome sequence of Thiobacillaceae bacterium LSR1, a sulfur-oxidizing bacterium isolated from freshwater sediment.</title>
        <authorList>
            <person name="Li S."/>
        </authorList>
    </citation>
    <scope>NUCLEOTIDE SEQUENCE [LARGE SCALE GENOMIC DNA]</scope>
    <source>
        <strain evidence="2 3">LSR1</strain>
    </source>
</reference>
<comment type="caution">
    <text evidence="2">The sequence shown here is derived from an EMBL/GenBank/DDBJ whole genome shotgun (WGS) entry which is preliminary data.</text>
</comment>
<evidence type="ECO:0008006" key="4">
    <source>
        <dbReference type="Google" id="ProtNLM"/>
    </source>
</evidence>
<dbReference type="InterPro" id="IPR014121">
    <property type="entry name" value="TraN_Ftype"/>
</dbReference>
<evidence type="ECO:0000313" key="3">
    <source>
        <dbReference type="Proteomes" id="UP000295443"/>
    </source>
</evidence>
<dbReference type="EMBL" id="SJZB01000003">
    <property type="protein sequence ID" value="TCJ20165.1"/>
    <property type="molecule type" value="Genomic_DNA"/>
</dbReference>
<dbReference type="OrthoDB" id="5297981at2"/>
<dbReference type="Pfam" id="PF06986">
    <property type="entry name" value="F_T4SS_TraN"/>
    <property type="match status" value="2"/>
</dbReference>
<keyword evidence="3" id="KW-1185">Reference proteome</keyword>
<name>A0A4R1BSG0_9PROT</name>
<gene>
    <name evidence="2" type="ORF">EZJ19_00915</name>
</gene>
<dbReference type="Proteomes" id="UP000295443">
    <property type="component" value="Unassembled WGS sequence"/>
</dbReference>
<dbReference type="AlphaFoldDB" id="A0A4R1BSG0"/>
<evidence type="ECO:0000256" key="1">
    <source>
        <dbReference type="SAM" id="MobiDB-lite"/>
    </source>
</evidence>
<feature type="region of interest" description="Disordered" evidence="1">
    <location>
        <begin position="17"/>
        <end position="42"/>
    </location>
</feature>
<feature type="region of interest" description="Disordered" evidence="1">
    <location>
        <begin position="186"/>
        <end position="214"/>
    </location>
</feature>
<sequence>MDRSGYHRVTWRYSATGHRIRGGGEQHSDGGPMCDQSERARGMRGHQCRIGKHATRLDISGRHERIHRRGLTSFRSDFVQRRRRARHRGTYSCTTSTETTGSYQMYAILLQGLQNTRYDCLPVDDQVACCRQGTVLTRISQYSGGIFANLDPVIWRCVDNTNSSGNWLSNRVRWLDPSDSRIQVEDNTSQQTVTTCESQPQTTETGAAWDPGNEADSDLAEVVAYMEAGREAGGYMDPDTLEIFKGYKSTCKKKLFGAVNCCAGGSGSGSAFSNSAIGVMSTAGNAMASTYTYDALFASQAPDMVIAGFSTLFGSGTNSALAGMLAGDVSVEGFLSSLVPGPWTIAMMALQFSGLMDCSQNDQETAMRKDAKLCVSLGSYCSKKVLFGPCLERKQSYCCFNSVLAKLINKQGKAQLGRSMGSARRPNCSGFTPAELQQLDLSAMDLTEFMEQVMPETDTPGATSCYFHGDTSCPAVH</sequence>
<accession>A0A4R1BSG0</accession>
<protein>
    <recommendedName>
        <fullName evidence="4">Conjugal transfer protein TraN</fullName>
    </recommendedName>
</protein>
<evidence type="ECO:0000313" key="2">
    <source>
        <dbReference type="EMBL" id="TCJ20165.1"/>
    </source>
</evidence>
<organism evidence="2 3">
    <name type="scientific">Parasulfuritortus cantonensis</name>
    <dbReference type="NCBI Taxonomy" id="2528202"/>
    <lineage>
        <taxon>Bacteria</taxon>
        <taxon>Pseudomonadati</taxon>
        <taxon>Pseudomonadota</taxon>
        <taxon>Betaproteobacteria</taxon>
        <taxon>Nitrosomonadales</taxon>
        <taxon>Thiobacillaceae</taxon>
        <taxon>Parasulfuritortus</taxon>
    </lineage>
</organism>
<feature type="compositionally biased region" description="Polar residues" evidence="1">
    <location>
        <begin position="186"/>
        <end position="205"/>
    </location>
</feature>
<proteinExistence type="predicted"/>